<accession>A0A1W1BBM3</accession>
<reference evidence="1" key="1">
    <citation type="submission" date="2016-10" db="EMBL/GenBank/DDBJ databases">
        <authorList>
            <person name="de Groot N.N."/>
        </authorList>
    </citation>
    <scope>NUCLEOTIDE SEQUENCE</scope>
</reference>
<gene>
    <name evidence="1" type="ORF">MNB_SV-3-713</name>
</gene>
<dbReference type="AlphaFoldDB" id="A0A1W1BBM3"/>
<organism evidence="1">
    <name type="scientific">hydrothermal vent metagenome</name>
    <dbReference type="NCBI Taxonomy" id="652676"/>
    <lineage>
        <taxon>unclassified sequences</taxon>
        <taxon>metagenomes</taxon>
        <taxon>ecological metagenomes</taxon>
    </lineage>
</organism>
<proteinExistence type="predicted"/>
<protein>
    <submittedName>
        <fullName evidence="1">Uncharacterized protein</fullName>
    </submittedName>
</protein>
<sequence length="67" mass="7825">MKNEKEILLADIEKLIAYGRDEPTINPALLEYLCIADLKQTKAKLLERVGTLSEEDKVWLEQFKLYE</sequence>
<dbReference type="EMBL" id="FPHI01000002">
    <property type="protein sequence ID" value="SFV50869.1"/>
    <property type="molecule type" value="Genomic_DNA"/>
</dbReference>
<name>A0A1W1BBM3_9ZZZZ</name>
<evidence type="ECO:0000313" key="1">
    <source>
        <dbReference type="EMBL" id="SFV50869.1"/>
    </source>
</evidence>